<dbReference type="InterPro" id="IPR036849">
    <property type="entry name" value="Enolase-like_C_sf"/>
</dbReference>
<proteinExistence type="predicted"/>
<evidence type="ECO:0000256" key="1">
    <source>
        <dbReference type="ARBA" id="ARBA00023239"/>
    </source>
</evidence>
<dbReference type="GO" id="GO:0016829">
    <property type="term" value="F:lyase activity"/>
    <property type="evidence" value="ECO:0007669"/>
    <property type="project" value="UniProtKB-KW"/>
</dbReference>
<dbReference type="InterPro" id="IPR034593">
    <property type="entry name" value="DgoD-like"/>
</dbReference>
<sequence>MKITGITAHPLLMRSTNQPMTFFVVAVTTDDGRVGLGEACDCFGVSHPTVLARIVEDVFAPALMGSEVGAGGPAVDAVLHATRRTLGAGTVAAQARSAVAIALTDLAAQEAGRSVSEGFGRVRDSVRVYVGSSPFLESSGAAAHLDRLAPALDRGVDMVKMRIGPDWRRALRSLADLRALLGEAVEVAVDASEFFHLADALRIADGLADLDVAWLEEPLPYEQRPAIAELARRTRVPLAYGEHLFTLGEAAEAIAGGVTVVQPDAAICGGVEPARAVAALAAAQGARVVGHHHGGVVSMAANLHVAASSPALDLLEFPVHLDPLLHDSAGLDLGLSALVDGRLPVPTGPGLGVTLAPDLLDRYALPS</sequence>
<feature type="domain" description="Mandelate racemase/muconate lactonizing enzyme C-terminal" evidence="2">
    <location>
        <begin position="142"/>
        <end position="237"/>
    </location>
</feature>
<dbReference type="RefSeq" id="WP_166521383.1">
    <property type="nucleotide sequence ID" value="NZ_VLKF01000001.1"/>
</dbReference>
<name>A0A562IXQ4_9ACTN</name>
<dbReference type="EMBL" id="VLKF01000001">
    <property type="protein sequence ID" value="TWH75656.1"/>
    <property type="molecule type" value="Genomic_DNA"/>
</dbReference>
<dbReference type="Pfam" id="PF02746">
    <property type="entry name" value="MR_MLE_N"/>
    <property type="match status" value="1"/>
</dbReference>
<evidence type="ECO:0000313" key="4">
    <source>
        <dbReference type="Proteomes" id="UP000321490"/>
    </source>
</evidence>
<dbReference type="Proteomes" id="UP000321490">
    <property type="component" value="Unassembled WGS sequence"/>
</dbReference>
<dbReference type="AlphaFoldDB" id="A0A562IXQ4"/>
<dbReference type="InterPro" id="IPR029065">
    <property type="entry name" value="Enolase_C-like"/>
</dbReference>
<evidence type="ECO:0000313" key="3">
    <source>
        <dbReference type="EMBL" id="TWH75656.1"/>
    </source>
</evidence>
<keyword evidence="1" id="KW-0456">Lyase</keyword>
<dbReference type="SMART" id="SM00922">
    <property type="entry name" value="MR_MLE"/>
    <property type="match status" value="1"/>
</dbReference>
<dbReference type="InterPro" id="IPR029017">
    <property type="entry name" value="Enolase-like_N"/>
</dbReference>
<gene>
    <name evidence="3" type="ORF">JD78_04220</name>
</gene>
<dbReference type="Gene3D" id="3.30.390.10">
    <property type="entry name" value="Enolase-like, N-terminal domain"/>
    <property type="match status" value="1"/>
</dbReference>
<dbReference type="SFLD" id="SFLDS00001">
    <property type="entry name" value="Enolase"/>
    <property type="match status" value="1"/>
</dbReference>
<organism evidence="3 4">
    <name type="scientific">Modestobacter roseus</name>
    <dbReference type="NCBI Taxonomy" id="1181884"/>
    <lineage>
        <taxon>Bacteria</taxon>
        <taxon>Bacillati</taxon>
        <taxon>Actinomycetota</taxon>
        <taxon>Actinomycetes</taxon>
        <taxon>Geodermatophilales</taxon>
        <taxon>Geodermatophilaceae</taxon>
        <taxon>Modestobacter</taxon>
    </lineage>
</organism>
<dbReference type="CDD" id="cd03316">
    <property type="entry name" value="MR_like"/>
    <property type="match status" value="1"/>
</dbReference>
<dbReference type="PANTHER" id="PTHR48080">
    <property type="entry name" value="D-GALACTONATE DEHYDRATASE-RELATED"/>
    <property type="match status" value="1"/>
</dbReference>
<dbReference type="Pfam" id="PF13378">
    <property type="entry name" value="MR_MLE_C"/>
    <property type="match status" value="1"/>
</dbReference>
<dbReference type="SUPFAM" id="SSF51604">
    <property type="entry name" value="Enolase C-terminal domain-like"/>
    <property type="match status" value="1"/>
</dbReference>
<evidence type="ECO:0000259" key="2">
    <source>
        <dbReference type="SMART" id="SM00922"/>
    </source>
</evidence>
<protein>
    <submittedName>
        <fullName evidence="3">L-alanine-DL-glutamate epimerase-like enolase superfamily enzyme</fullName>
    </submittedName>
</protein>
<comment type="caution">
    <text evidence="3">The sequence shown here is derived from an EMBL/GenBank/DDBJ whole genome shotgun (WGS) entry which is preliminary data.</text>
</comment>
<dbReference type="InterPro" id="IPR013341">
    <property type="entry name" value="Mandelate_racemase_N_dom"/>
</dbReference>
<dbReference type="SFLD" id="SFLDG00179">
    <property type="entry name" value="mandelate_racemase"/>
    <property type="match status" value="1"/>
</dbReference>
<dbReference type="SUPFAM" id="SSF54826">
    <property type="entry name" value="Enolase N-terminal domain-like"/>
    <property type="match status" value="1"/>
</dbReference>
<keyword evidence="4" id="KW-1185">Reference proteome</keyword>
<accession>A0A562IXQ4</accession>
<dbReference type="Gene3D" id="3.20.20.120">
    <property type="entry name" value="Enolase-like C-terminal domain"/>
    <property type="match status" value="1"/>
</dbReference>
<reference evidence="3 4" key="1">
    <citation type="submission" date="2019-07" db="EMBL/GenBank/DDBJ databases">
        <title>R&amp;d 2014.</title>
        <authorList>
            <person name="Klenk H.-P."/>
        </authorList>
    </citation>
    <scope>NUCLEOTIDE SEQUENCE [LARGE SCALE GENOMIC DNA]</scope>
    <source>
        <strain evidence="3 4">DSM 45764</strain>
    </source>
</reference>
<dbReference type="InterPro" id="IPR013342">
    <property type="entry name" value="Mandelate_racemase_C"/>
</dbReference>
<dbReference type="PANTHER" id="PTHR48080:SF2">
    <property type="entry name" value="D-GALACTONATE DEHYDRATASE"/>
    <property type="match status" value="1"/>
</dbReference>